<feature type="domain" description="MOFRL-associated" evidence="2">
    <location>
        <begin position="5"/>
        <end position="216"/>
    </location>
</feature>
<accession>A0A399EI58</accession>
<keyword evidence="3" id="KW-0670">Pyruvate</keyword>
<dbReference type="InterPro" id="IPR038614">
    <property type="entry name" value="GK_N_sf"/>
</dbReference>
<protein>
    <submittedName>
        <fullName evidence="3">Putative hydroxypyruvate reductase</fullName>
        <ecNumber evidence="3">1.1.1.81</ecNumber>
    </submittedName>
</protein>
<dbReference type="Pfam" id="PF05161">
    <property type="entry name" value="MOFRL"/>
    <property type="match status" value="1"/>
</dbReference>
<dbReference type="EMBL" id="QWLA01000089">
    <property type="protein sequence ID" value="RIH82940.1"/>
    <property type="molecule type" value="Genomic_DNA"/>
</dbReference>
<feature type="domain" description="MOFRL" evidence="1">
    <location>
        <begin position="304"/>
        <end position="406"/>
    </location>
</feature>
<dbReference type="GO" id="GO:0005737">
    <property type="term" value="C:cytoplasm"/>
    <property type="evidence" value="ECO:0007669"/>
    <property type="project" value="TreeGrafter"/>
</dbReference>
<evidence type="ECO:0000259" key="1">
    <source>
        <dbReference type="Pfam" id="PF05161"/>
    </source>
</evidence>
<proteinExistence type="predicted"/>
<dbReference type="InterPro" id="IPR025286">
    <property type="entry name" value="MOFRL_assoc_dom"/>
</dbReference>
<evidence type="ECO:0000259" key="2">
    <source>
        <dbReference type="Pfam" id="PF13660"/>
    </source>
</evidence>
<dbReference type="Proteomes" id="UP000265341">
    <property type="component" value="Unassembled WGS sequence"/>
</dbReference>
<dbReference type="AlphaFoldDB" id="A0A399EI58"/>
<dbReference type="PANTHER" id="PTHR12227">
    <property type="entry name" value="GLYCERATE KINASE"/>
    <property type="match status" value="1"/>
</dbReference>
<keyword evidence="3" id="KW-0560">Oxidoreductase</keyword>
<dbReference type="InterPro" id="IPR007835">
    <property type="entry name" value="MOFRL"/>
</dbReference>
<dbReference type="EC" id="1.1.1.81" evidence="3"/>
<dbReference type="InterPro" id="IPR039760">
    <property type="entry name" value="MOFRL_protein"/>
</dbReference>
<keyword evidence="4" id="KW-1185">Reference proteome</keyword>
<gene>
    <name evidence="3" type="primary">ttuD</name>
    <name evidence="3" type="ORF">Mrose_03216</name>
</gene>
<name>A0A399EI58_9DEIN</name>
<dbReference type="Gene3D" id="3.40.1480.10">
    <property type="entry name" value="MOFRL domain"/>
    <property type="match status" value="1"/>
</dbReference>
<dbReference type="InterPro" id="IPR037035">
    <property type="entry name" value="GK-like_C_sf"/>
</dbReference>
<dbReference type="Pfam" id="PF13660">
    <property type="entry name" value="DUF4147"/>
    <property type="match status" value="1"/>
</dbReference>
<evidence type="ECO:0000313" key="3">
    <source>
        <dbReference type="EMBL" id="RIH82940.1"/>
    </source>
</evidence>
<organism evidence="3 4">
    <name type="scientific">Calidithermus roseus</name>
    <dbReference type="NCBI Taxonomy" id="1644118"/>
    <lineage>
        <taxon>Bacteria</taxon>
        <taxon>Thermotogati</taxon>
        <taxon>Deinococcota</taxon>
        <taxon>Deinococci</taxon>
        <taxon>Thermales</taxon>
        <taxon>Thermaceae</taxon>
        <taxon>Calidithermus</taxon>
    </lineage>
</organism>
<dbReference type="GO" id="GO:0008887">
    <property type="term" value="F:glycerate kinase activity"/>
    <property type="evidence" value="ECO:0007669"/>
    <property type="project" value="InterPro"/>
</dbReference>
<dbReference type="Gene3D" id="3.40.50.10180">
    <property type="entry name" value="Glycerate kinase, MOFRL-like N-terminal domain"/>
    <property type="match status" value="1"/>
</dbReference>
<dbReference type="OrthoDB" id="9766552at2"/>
<reference evidence="3 4" key="1">
    <citation type="submission" date="2018-08" db="EMBL/GenBank/DDBJ databases">
        <title>Meiothermus roseus NBRC 110900 genome sequencing project.</title>
        <authorList>
            <person name="Da Costa M.S."/>
            <person name="Albuquerque L."/>
            <person name="Raposo P."/>
            <person name="Froufe H.J.C."/>
            <person name="Barroso C.S."/>
            <person name="Egas C."/>
        </authorList>
    </citation>
    <scope>NUCLEOTIDE SEQUENCE [LARGE SCALE GENOMIC DNA]</scope>
    <source>
        <strain evidence="3 4">NBRC 110900</strain>
    </source>
</reference>
<dbReference type="GO" id="GO:0016618">
    <property type="term" value="F:hydroxypyruvate reductase [NAD(P)H] activity"/>
    <property type="evidence" value="ECO:0007669"/>
    <property type="project" value="UniProtKB-EC"/>
</dbReference>
<dbReference type="SUPFAM" id="SSF82544">
    <property type="entry name" value="GckA/TtuD-like"/>
    <property type="match status" value="1"/>
</dbReference>
<evidence type="ECO:0000313" key="4">
    <source>
        <dbReference type="Proteomes" id="UP000265341"/>
    </source>
</evidence>
<dbReference type="PANTHER" id="PTHR12227:SF0">
    <property type="entry name" value="GLYCERATE KINASE"/>
    <property type="match status" value="1"/>
</dbReference>
<dbReference type="RefSeq" id="WP_119280039.1">
    <property type="nucleotide sequence ID" value="NZ_QWLA01000089.1"/>
</dbReference>
<comment type="caution">
    <text evidence="3">The sequence shown here is derived from an EMBL/GenBank/DDBJ whole genome shotgun (WGS) entry which is preliminary data.</text>
</comment>
<sequence>MRQKLLESFRFALEATHPYRLTRQALPQTPPTHVLALGKAAFPMLKAVSDAYGSVPGLGITRYGHLEPSVRLPGVELLEAGHPVPNEGSLRAGERVLEFVGRLSPTDHLLVLISGGGSALVSAPWGISSEEKQALSRALLASGADIQEVNAVRKHLSRLKGGRLAAATQARITSLLLSDVPGDDPSVIASGPTVPDPSTFAQALEVLERYGIESPAREHLERGARGELPESPKPGDPVFERVENRLIGAARHLLEAARSYWEGLGYRVLVLSDRFVGEARELARFHAAMVQSIREAGQPVPPPVVLLSGGEAGVRVRGSGKGGRNQEFLLWLACFLGEGGVWAVACDSDGIDGNTEAAGAVIHPKLLSGSRRLKAKQHLANNDAYGFFKAHDSLVISGPTQNNLNDYRVIVVE</sequence>